<evidence type="ECO:0000256" key="9">
    <source>
        <dbReference type="PIRSR" id="PIRSR600223-1"/>
    </source>
</evidence>
<evidence type="ECO:0000256" key="2">
    <source>
        <dbReference type="ARBA" id="ARBA00011805"/>
    </source>
</evidence>
<dbReference type="EMBL" id="JAICCE010000016">
    <property type="protein sequence ID" value="KAG9266405.1"/>
    <property type="molecule type" value="Genomic_DNA"/>
</dbReference>
<dbReference type="AlphaFoldDB" id="A0A8T2L8R4"/>
<dbReference type="PRINTS" id="PR00727">
    <property type="entry name" value="LEADERPTASE"/>
</dbReference>
<feature type="domain" description="Peptidase S26" evidence="11">
    <location>
        <begin position="54"/>
        <end position="136"/>
    </location>
</feature>
<evidence type="ECO:0000259" key="11">
    <source>
        <dbReference type="Pfam" id="PF10502"/>
    </source>
</evidence>
<feature type="active site" evidence="9">
    <location>
        <position position="80"/>
    </location>
</feature>
<dbReference type="NCBIfam" id="TIGR02227">
    <property type="entry name" value="sigpep_I_bact"/>
    <property type="match status" value="1"/>
</dbReference>
<evidence type="ECO:0000256" key="1">
    <source>
        <dbReference type="ARBA" id="ARBA00004273"/>
    </source>
</evidence>
<dbReference type="PANTHER" id="PTHR12383">
    <property type="entry name" value="PROTEASE FAMILY S26 MITOCHONDRIAL INNER MEMBRANE PROTEASE-RELATED"/>
    <property type="match status" value="1"/>
</dbReference>
<name>A0A8T2L8R4_ASTMX</name>
<dbReference type="InterPro" id="IPR019533">
    <property type="entry name" value="Peptidase_S26"/>
</dbReference>
<dbReference type="PANTHER" id="PTHR12383:SF16">
    <property type="entry name" value="MITOCHONDRIAL INNER MEMBRANE PROTEASE SUBUNIT 1"/>
    <property type="match status" value="1"/>
</dbReference>
<proteinExistence type="inferred from homology"/>
<evidence type="ECO:0000256" key="3">
    <source>
        <dbReference type="ARBA" id="ARBA00022670"/>
    </source>
</evidence>
<evidence type="ECO:0000256" key="6">
    <source>
        <dbReference type="ARBA" id="ARBA00023128"/>
    </source>
</evidence>
<keyword evidence="7" id="KW-0472">Membrane</keyword>
<keyword evidence="4 10" id="KW-0999">Mitochondrion inner membrane</keyword>
<dbReference type="Gene3D" id="2.10.109.10">
    <property type="entry name" value="Umud Fragment, subunit A"/>
    <property type="match status" value="1"/>
</dbReference>
<evidence type="ECO:0000313" key="12">
    <source>
        <dbReference type="EMBL" id="KAG9266405.1"/>
    </source>
</evidence>
<dbReference type="InterPro" id="IPR000223">
    <property type="entry name" value="Pept_S26A_signal_pept_1"/>
</dbReference>
<accession>A0A8T2L8R4</accession>
<dbReference type="InterPro" id="IPR036286">
    <property type="entry name" value="LexA/Signal_pep-like_sf"/>
</dbReference>
<comment type="similarity">
    <text evidence="8">Belongs to the peptidase S26 family. IMP1 subfamily.</text>
</comment>
<dbReference type="GO" id="GO:0042720">
    <property type="term" value="C:mitochondrial inner membrane peptidase complex"/>
    <property type="evidence" value="ECO:0007669"/>
    <property type="project" value="TreeGrafter"/>
</dbReference>
<comment type="subcellular location">
    <subcellularLocation>
        <location evidence="1 10">Mitochondrion inner membrane</location>
    </subcellularLocation>
</comment>
<keyword evidence="6 10" id="KW-0496">Mitochondrion</keyword>
<evidence type="ECO:0000313" key="13">
    <source>
        <dbReference type="Proteomes" id="UP000752171"/>
    </source>
</evidence>
<dbReference type="Proteomes" id="UP000752171">
    <property type="component" value="Unassembled WGS sequence"/>
</dbReference>
<dbReference type="Pfam" id="PF10502">
    <property type="entry name" value="Peptidase_S26"/>
    <property type="match status" value="2"/>
</dbReference>
<evidence type="ECO:0000256" key="7">
    <source>
        <dbReference type="ARBA" id="ARBA00023136"/>
    </source>
</evidence>
<sequence>MFITGHCHRCWDSWGCCNWSGLGSATLCEQRMRVCGAAVAMVYRVLGRALGFVGFTVQYGCIAHCAFEYIGEFVVCSGPSMEPTITNHNVVFSERISRHLYRIEKGDIVIAKSPFNPRMNVCKRVIGIEGDKVCTSEPSDTFKTHTFVPRGHVWLEGDNLSNSTDSRSYGPVPYALIRGRVCLKLWPPDSFGVLRESPNSGRIQTSTDRN</sequence>
<evidence type="ECO:0000256" key="4">
    <source>
        <dbReference type="ARBA" id="ARBA00022792"/>
    </source>
</evidence>
<keyword evidence="3 10" id="KW-0645">Protease</keyword>
<comment type="subunit">
    <text evidence="2">Heterodimer of 2 subunits, IMMPL1 and IMMPL2.</text>
</comment>
<dbReference type="EC" id="3.4.21.-" evidence="10"/>
<reference evidence="12 13" key="1">
    <citation type="submission" date="2021-07" db="EMBL/GenBank/DDBJ databases">
        <authorList>
            <person name="Imarazene B."/>
            <person name="Zahm M."/>
            <person name="Klopp C."/>
            <person name="Cabau C."/>
            <person name="Beille S."/>
            <person name="Jouanno E."/>
            <person name="Castinel A."/>
            <person name="Lluch J."/>
            <person name="Gil L."/>
            <person name="Kuchtly C."/>
            <person name="Lopez Roques C."/>
            <person name="Donnadieu C."/>
            <person name="Parrinello H."/>
            <person name="Journot L."/>
            <person name="Du K."/>
            <person name="Schartl M."/>
            <person name="Retaux S."/>
            <person name="Guiguen Y."/>
        </authorList>
    </citation>
    <scope>NUCLEOTIDE SEQUENCE [LARGE SCALE GENOMIC DNA]</scope>
    <source>
        <strain evidence="12">Pach_M1</strain>
        <tissue evidence="12">Testis</tissue>
    </source>
</reference>
<feature type="domain" description="Peptidase S26" evidence="11">
    <location>
        <begin position="141"/>
        <end position="186"/>
    </location>
</feature>
<keyword evidence="5 10" id="KW-0378">Hydrolase</keyword>
<dbReference type="FunFam" id="2.10.109.10:FF:000010">
    <property type="entry name" value="Mitochondrial inner membrane protease subunit"/>
    <property type="match status" value="1"/>
</dbReference>
<evidence type="ECO:0000256" key="5">
    <source>
        <dbReference type="ARBA" id="ARBA00022801"/>
    </source>
</evidence>
<comment type="caution">
    <text evidence="12">The sequence shown here is derived from an EMBL/GenBank/DDBJ whole genome shotgun (WGS) entry which is preliminary data.</text>
</comment>
<organism evidence="12 13">
    <name type="scientific">Astyanax mexicanus</name>
    <name type="common">Blind cave fish</name>
    <name type="synonym">Astyanax fasciatus mexicanus</name>
    <dbReference type="NCBI Taxonomy" id="7994"/>
    <lineage>
        <taxon>Eukaryota</taxon>
        <taxon>Metazoa</taxon>
        <taxon>Chordata</taxon>
        <taxon>Craniata</taxon>
        <taxon>Vertebrata</taxon>
        <taxon>Euteleostomi</taxon>
        <taxon>Actinopterygii</taxon>
        <taxon>Neopterygii</taxon>
        <taxon>Teleostei</taxon>
        <taxon>Ostariophysi</taxon>
        <taxon>Characiformes</taxon>
        <taxon>Characoidei</taxon>
        <taxon>Acestrorhamphidae</taxon>
        <taxon>Acestrorhamphinae</taxon>
        <taxon>Astyanax</taxon>
    </lineage>
</organism>
<dbReference type="CDD" id="cd06530">
    <property type="entry name" value="S26_SPase_I"/>
    <property type="match status" value="1"/>
</dbReference>
<dbReference type="GO" id="GO:0006465">
    <property type="term" value="P:signal peptide processing"/>
    <property type="evidence" value="ECO:0007669"/>
    <property type="project" value="InterPro"/>
</dbReference>
<dbReference type="InterPro" id="IPR052064">
    <property type="entry name" value="Mito_IMP1_subunit"/>
</dbReference>
<protein>
    <recommendedName>
        <fullName evidence="10">Mitochondrial inner membrane protease subunit</fullName>
        <ecNumber evidence="10">3.4.21.-</ecNumber>
    </recommendedName>
</protein>
<gene>
    <name evidence="12" type="primary">IMMP1L</name>
    <name evidence="12" type="ORF">AMEX_G19029</name>
</gene>
<evidence type="ECO:0000256" key="8">
    <source>
        <dbReference type="ARBA" id="ARBA00038445"/>
    </source>
</evidence>
<evidence type="ECO:0000256" key="10">
    <source>
        <dbReference type="RuleBase" id="RU362041"/>
    </source>
</evidence>
<dbReference type="SUPFAM" id="SSF51306">
    <property type="entry name" value="LexA/Signal peptidase"/>
    <property type="match status" value="1"/>
</dbReference>
<feature type="active site" evidence="9">
    <location>
        <position position="123"/>
    </location>
</feature>
<dbReference type="GO" id="GO:0006627">
    <property type="term" value="P:protein processing involved in protein targeting to mitochondrion"/>
    <property type="evidence" value="ECO:0007669"/>
    <property type="project" value="TreeGrafter"/>
</dbReference>
<dbReference type="GO" id="GO:0004252">
    <property type="term" value="F:serine-type endopeptidase activity"/>
    <property type="evidence" value="ECO:0007669"/>
    <property type="project" value="InterPro"/>
</dbReference>